<evidence type="ECO:0000313" key="1">
    <source>
        <dbReference type="EMBL" id="ORM89435.1"/>
    </source>
</evidence>
<organism evidence="1 2">
    <name type="scientific">Pantoea cypripedii</name>
    <name type="common">Pectobacterium cypripedii</name>
    <name type="synonym">Erwinia cypripedii</name>
    <dbReference type="NCBI Taxonomy" id="55209"/>
    <lineage>
        <taxon>Bacteria</taxon>
        <taxon>Pseudomonadati</taxon>
        <taxon>Pseudomonadota</taxon>
        <taxon>Gammaproteobacteria</taxon>
        <taxon>Enterobacterales</taxon>
        <taxon>Erwiniaceae</taxon>
        <taxon>Pantoea</taxon>
    </lineage>
</organism>
<dbReference type="RefSeq" id="WP_084879145.1">
    <property type="nucleotide sequence ID" value="NZ_MLJI01000002.1"/>
</dbReference>
<comment type="caution">
    <text evidence="1">The sequence shown here is derived from an EMBL/GenBank/DDBJ whole genome shotgun (WGS) entry which is preliminary data.</text>
</comment>
<protein>
    <submittedName>
        <fullName evidence="1">Uncharacterized protein</fullName>
    </submittedName>
</protein>
<dbReference type="EMBL" id="MLJI01000002">
    <property type="protein sequence ID" value="ORM89435.1"/>
    <property type="molecule type" value="Genomic_DNA"/>
</dbReference>
<reference evidence="1 2" key="1">
    <citation type="journal article" date="2017" name="Antonie Van Leeuwenhoek">
        <title>Phylogenomic resolution of the bacterial genus Pantoea and its relationship with Erwinia and Tatumella.</title>
        <authorList>
            <person name="Palmer M."/>
            <person name="Steenkamp E.T."/>
            <person name="Coetzee M.P."/>
            <person name="Chan W.Y."/>
            <person name="van Zyl E."/>
            <person name="De Maayer P."/>
            <person name="Coutinho T.A."/>
            <person name="Blom J."/>
            <person name="Smits T.H."/>
            <person name="Duffy B."/>
            <person name="Venter S.N."/>
        </authorList>
    </citation>
    <scope>NUCLEOTIDE SEQUENCE [LARGE SCALE GENOMIC DNA]</scope>
    <source>
        <strain evidence="1 2">LMG 2657</strain>
    </source>
</reference>
<dbReference type="AlphaFoldDB" id="A0A1X1EKI2"/>
<evidence type="ECO:0000313" key="2">
    <source>
        <dbReference type="Proteomes" id="UP000193749"/>
    </source>
</evidence>
<proteinExistence type="predicted"/>
<name>A0A1X1EKI2_PANCY</name>
<keyword evidence="2" id="KW-1185">Reference proteome</keyword>
<accession>A0A1X1EKI2</accession>
<sequence length="188" mass="21860">MSNNFNDPSNWHLLPAELVALLNCIQQGTLSYPERESHWQQAQDYLLNGNYSMAEHMFDTVRIRQENLRQGISPDLRLLMQAVQANAVNYPERGDNLQQAQDYLLNGNYSMAEHMFDTVRSRQDNLRQGIPPALVLLIQAVKADAVYYPEREDNLQQAQDYLQNGNYTMAEHMFDTVRSRQDNLRKIQ</sequence>
<dbReference type="Proteomes" id="UP000193749">
    <property type="component" value="Unassembled WGS sequence"/>
</dbReference>
<gene>
    <name evidence="1" type="ORF">HA50_22630</name>
</gene>